<keyword evidence="4" id="KW-0440">LIM domain</keyword>
<keyword evidence="3 4" id="KW-0862">Zinc</keyword>
<evidence type="ECO:0000256" key="2">
    <source>
        <dbReference type="ARBA" id="ARBA00022723"/>
    </source>
</evidence>
<organism evidence="8 9">
    <name type="scientific">Physocladia obscura</name>
    <dbReference type="NCBI Taxonomy" id="109957"/>
    <lineage>
        <taxon>Eukaryota</taxon>
        <taxon>Fungi</taxon>
        <taxon>Fungi incertae sedis</taxon>
        <taxon>Chytridiomycota</taxon>
        <taxon>Chytridiomycota incertae sedis</taxon>
        <taxon>Chytridiomycetes</taxon>
        <taxon>Chytridiales</taxon>
        <taxon>Chytriomycetaceae</taxon>
        <taxon>Physocladia</taxon>
    </lineage>
</organism>
<evidence type="ECO:0000259" key="7">
    <source>
        <dbReference type="PROSITE" id="PS50238"/>
    </source>
</evidence>
<dbReference type="Gene3D" id="2.10.110.10">
    <property type="entry name" value="Cysteine Rich Protein"/>
    <property type="match status" value="3"/>
</dbReference>
<name>A0AAD5SR32_9FUNG</name>
<sequence length="983" mass="108955">MPPIESPFPPQQQQQQQQAVLNNSNSNSSTDVSEQEAGVRTCAHCGHPITGQSVRALNFFFHVDCFKCAVSLCSIRPQLSDPAIIHNAPSVDTNRQECSIPVADKFFPFFPQTDNEDPSQQSQSQPSRPPVFYCETHFFAKHGLLCAKCGCALRGPHINAIGKKFHLDHFSCNVEECGIVFRQHDAFYERDGKVYCQFHYSVLFAVKCGGCQTAVIKKFVEMRKDGVLYQWHPQCYMLWNVKPNFQHGIQPSSERDTEAELKRQELTLTKVDRIIKVMSTFEDSSANCIQGILSSFSAKKYTSVCLYGNRFLEYVDALFVGLEHIDSVHAAASAMATVSISDQFLAGRKEPKQLAKKIVRYFAMLSGTDSEDRMDIKSDLIEIVTALATHLKSLIRLALNGSMKIEREIGIDTCVFDFLAVIADAESASNSKTEATIIESLSQMNLSKSGRTDFCFNCQKSTDDACFKSINDAFCWDADCFKCNTCQKSLVNEPDFNRVGFEEETGFLYCNEHLTVRCLVGKIRRVTQLQQFSYLLHFALGRLYEIMNSQDYQGQSESADEIPQLSPIISQGLTASTSSPNLTYASQQQQSLRPPVPVRGNSVPDSLNAVTTIDEIAPSDDDMHAPQIFSEFTKLKPTVRRNHTERAGSERVLSEQSALARISIERQALAYLEEIMGRKLPELGMEKHTPVSKNSGSSGAGGVGNGGSYGSSVISGGGIDGNVGGGNNGNGRGGGAVGRFTALGRFFSGGNRDGGNNEAKIPAQRITTPTGGKPSKAGSTFGVPLEDLVAAYGVDSQIPGNTSVRLPKFVEVCFQQLYIMDLSVEGIFRKNGNIRRLKETADLFDKNPDLDRMEDDNVIQIAALLKKFLREMPEPLLTYKLHPLFVASQSAQNNFSPDTRKRIIHLLCCLLPKPNWDLLQTLLQFLQYVSNYKETNKMDVPNLATVMSPNILYGRGKNPGDDQPFLSITAVQMLIYYQDEFKM</sequence>
<keyword evidence="9" id="KW-1185">Reference proteome</keyword>
<dbReference type="InterPro" id="IPR050729">
    <property type="entry name" value="Rho-GAP"/>
</dbReference>
<dbReference type="InterPro" id="IPR001781">
    <property type="entry name" value="Znf_LIM"/>
</dbReference>
<evidence type="ECO:0000259" key="6">
    <source>
        <dbReference type="PROSITE" id="PS50023"/>
    </source>
</evidence>
<dbReference type="InterPro" id="IPR008936">
    <property type="entry name" value="Rho_GTPase_activation_prot"/>
</dbReference>
<feature type="compositionally biased region" description="Low complexity" evidence="5">
    <location>
        <begin position="11"/>
        <end position="29"/>
    </location>
</feature>
<gene>
    <name evidence="8" type="ORF">HK100_005967</name>
</gene>
<dbReference type="InterPro" id="IPR000198">
    <property type="entry name" value="RhoGAP_dom"/>
</dbReference>
<dbReference type="PROSITE" id="PS50023">
    <property type="entry name" value="LIM_DOMAIN_2"/>
    <property type="match status" value="2"/>
</dbReference>
<feature type="domain" description="Rho-GAP" evidence="7">
    <location>
        <begin position="783"/>
        <end position="982"/>
    </location>
</feature>
<evidence type="ECO:0000313" key="9">
    <source>
        <dbReference type="Proteomes" id="UP001211907"/>
    </source>
</evidence>
<dbReference type="AlphaFoldDB" id="A0AAD5SR32"/>
<evidence type="ECO:0008006" key="10">
    <source>
        <dbReference type="Google" id="ProtNLM"/>
    </source>
</evidence>
<dbReference type="GO" id="GO:0005096">
    <property type="term" value="F:GTPase activator activity"/>
    <property type="evidence" value="ECO:0007669"/>
    <property type="project" value="UniProtKB-KW"/>
</dbReference>
<reference evidence="8" key="1">
    <citation type="submission" date="2020-05" db="EMBL/GenBank/DDBJ databases">
        <title>Phylogenomic resolution of chytrid fungi.</title>
        <authorList>
            <person name="Stajich J.E."/>
            <person name="Amses K."/>
            <person name="Simmons R."/>
            <person name="Seto K."/>
            <person name="Myers J."/>
            <person name="Bonds A."/>
            <person name="Quandt C.A."/>
            <person name="Barry K."/>
            <person name="Liu P."/>
            <person name="Grigoriev I."/>
            <person name="Longcore J.E."/>
            <person name="James T.Y."/>
        </authorList>
    </citation>
    <scope>NUCLEOTIDE SEQUENCE</scope>
    <source>
        <strain evidence="8">JEL0513</strain>
    </source>
</reference>
<dbReference type="SUPFAM" id="SSF48350">
    <property type="entry name" value="GTPase activation domain, GAP"/>
    <property type="match status" value="1"/>
</dbReference>
<feature type="domain" description="LIM zinc-binding" evidence="6">
    <location>
        <begin position="453"/>
        <end position="520"/>
    </location>
</feature>
<keyword evidence="2 4" id="KW-0479">Metal-binding</keyword>
<protein>
    <recommendedName>
        <fullName evidence="10">RhoGAP-domain-containing protein</fullName>
    </recommendedName>
</protein>
<accession>A0AAD5SR32</accession>
<comment type="caution">
    <text evidence="8">The sequence shown here is derived from an EMBL/GenBank/DDBJ whole genome shotgun (WGS) entry which is preliminary data.</text>
</comment>
<dbReference type="SMART" id="SM00324">
    <property type="entry name" value="RhoGAP"/>
    <property type="match status" value="1"/>
</dbReference>
<dbReference type="PANTHER" id="PTHR23176:SF0">
    <property type="entry name" value="RHO GTPASE ACTIVATING PROTEIN AT 19D, ISOFORM D"/>
    <property type="match status" value="1"/>
</dbReference>
<evidence type="ECO:0000256" key="5">
    <source>
        <dbReference type="SAM" id="MobiDB-lite"/>
    </source>
</evidence>
<dbReference type="SUPFAM" id="SSF57716">
    <property type="entry name" value="Glucocorticoid receptor-like (DNA-binding domain)"/>
    <property type="match status" value="3"/>
</dbReference>
<dbReference type="GO" id="GO:0046872">
    <property type="term" value="F:metal ion binding"/>
    <property type="evidence" value="ECO:0007669"/>
    <property type="project" value="UniProtKB-KW"/>
</dbReference>
<feature type="region of interest" description="Disordered" evidence="5">
    <location>
        <begin position="1"/>
        <end position="33"/>
    </location>
</feature>
<dbReference type="Gene3D" id="1.10.555.10">
    <property type="entry name" value="Rho GTPase activation protein"/>
    <property type="match status" value="1"/>
</dbReference>
<dbReference type="Pfam" id="PF00412">
    <property type="entry name" value="LIM"/>
    <property type="match status" value="1"/>
</dbReference>
<dbReference type="Proteomes" id="UP001211907">
    <property type="component" value="Unassembled WGS sequence"/>
</dbReference>
<evidence type="ECO:0000313" key="8">
    <source>
        <dbReference type="EMBL" id="KAJ3094958.1"/>
    </source>
</evidence>
<dbReference type="Pfam" id="PF00620">
    <property type="entry name" value="RhoGAP"/>
    <property type="match status" value="1"/>
</dbReference>
<keyword evidence="1" id="KW-0343">GTPase activation</keyword>
<dbReference type="PROSITE" id="PS50238">
    <property type="entry name" value="RHOGAP"/>
    <property type="match status" value="1"/>
</dbReference>
<evidence type="ECO:0000256" key="3">
    <source>
        <dbReference type="ARBA" id="ARBA00022833"/>
    </source>
</evidence>
<evidence type="ECO:0000256" key="1">
    <source>
        <dbReference type="ARBA" id="ARBA00022468"/>
    </source>
</evidence>
<feature type="domain" description="LIM zinc-binding" evidence="6">
    <location>
        <begin position="144"/>
        <end position="206"/>
    </location>
</feature>
<evidence type="ECO:0000256" key="4">
    <source>
        <dbReference type="PROSITE-ProRule" id="PRU00125"/>
    </source>
</evidence>
<feature type="compositionally biased region" description="Polar residues" evidence="5">
    <location>
        <begin position="579"/>
        <end position="592"/>
    </location>
</feature>
<dbReference type="GO" id="GO:0007165">
    <property type="term" value="P:signal transduction"/>
    <property type="evidence" value="ECO:0007669"/>
    <property type="project" value="InterPro"/>
</dbReference>
<dbReference type="PANTHER" id="PTHR23176">
    <property type="entry name" value="RHO/RAC/CDC GTPASE-ACTIVATING PROTEIN"/>
    <property type="match status" value="1"/>
</dbReference>
<dbReference type="SMART" id="SM00132">
    <property type="entry name" value="LIM"/>
    <property type="match status" value="3"/>
</dbReference>
<feature type="compositionally biased region" description="Pro residues" evidence="5">
    <location>
        <begin position="1"/>
        <end position="10"/>
    </location>
</feature>
<proteinExistence type="predicted"/>
<dbReference type="EMBL" id="JADGJH010002770">
    <property type="protein sequence ID" value="KAJ3094958.1"/>
    <property type="molecule type" value="Genomic_DNA"/>
</dbReference>
<feature type="non-terminal residue" evidence="8">
    <location>
        <position position="1"/>
    </location>
</feature>
<dbReference type="GO" id="GO:0005737">
    <property type="term" value="C:cytoplasm"/>
    <property type="evidence" value="ECO:0007669"/>
    <property type="project" value="TreeGrafter"/>
</dbReference>
<feature type="region of interest" description="Disordered" evidence="5">
    <location>
        <begin position="579"/>
        <end position="603"/>
    </location>
</feature>